<feature type="transmembrane region" description="Helical" evidence="6">
    <location>
        <begin position="20"/>
        <end position="45"/>
    </location>
</feature>
<feature type="transmembrane region" description="Helical" evidence="6">
    <location>
        <begin position="181"/>
        <end position="200"/>
    </location>
</feature>
<protein>
    <submittedName>
        <fullName evidence="8">Tetracycline-efflux transporter</fullName>
    </submittedName>
</protein>
<gene>
    <name evidence="8" type="ORF">M0812_02579</name>
</gene>
<comment type="subcellular location">
    <subcellularLocation>
        <location evidence="1">Membrane</location>
        <topology evidence="1">Multi-pass membrane protein</topology>
    </subcellularLocation>
</comment>
<keyword evidence="5 6" id="KW-0472">Membrane</keyword>
<dbReference type="InterPro" id="IPR001958">
    <property type="entry name" value="Tet-R_TetA/multi-R_MdtG-like"/>
</dbReference>
<comment type="caution">
    <text evidence="8">The sequence shown here is derived from an EMBL/GenBank/DDBJ whole genome shotgun (WGS) entry which is preliminary data.</text>
</comment>
<dbReference type="Pfam" id="PF07690">
    <property type="entry name" value="MFS_1"/>
    <property type="match status" value="1"/>
</dbReference>
<evidence type="ECO:0000256" key="4">
    <source>
        <dbReference type="ARBA" id="ARBA00022989"/>
    </source>
</evidence>
<dbReference type="GO" id="GO:0016020">
    <property type="term" value="C:membrane"/>
    <property type="evidence" value="ECO:0007669"/>
    <property type="project" value="UniProtKB-SubCell"/>
</dbReference>
<name>A0AAV7YN57_9EUKA</name>
<dbReference type="AlphaFoldDB" id="A0AAV7YN57"/>
<feature type="transmembrane region" description="Helical" evidence="6">
    <location>
        <begin position="268"/>
        <end position="287"/>
    </location>
</feature>
<dbReference type="SUPFAM" id="SSF103473">
    <property type="entry name" value="MFS general substrate transporter"/>
    <property type="match status" value="1"/>
</dbReference>
<evidence type="ECO:0000256" key="3">
    <source>
        <dbReference type="ARBA" id="ARBA00022692"/>
    </source>
</evidence>
<feature type="transmembrane region" description="Helical" evidence="6">
    <location>
        <begin position="91"/>
        <end position="107"/>
    </location>
</feature>
<keyword evidence="2" id="KW-0813">Transport</keyword>
<dbReference type="InterPro" id="IPR011701">
    <property type="entry name" value="MFS"/>
</dbReference>
<dbReference type="PRINTS" id="PR01035">
    <property type="entry name" value="TCRTETA"/>
</dbReference>
<dbReference type="GO" id="GO:0022857">
    <property type="term" value="F:transmembrane transporter activity"/>
    <property type="evidence" value="ECO:0007669"/>
    <property type="project" value="InterPro"/>
</dbReference>
<dbReference type="InterPro" id="IPR036259">
    <property type="entry name" value="MFS_trans_sf"/>
</dbReference>
<feature type="transmembrane region" description="Helical" evidence="6">
    <location>
        <begin position="355"/>
        <end position="374"/>
    </location>
</feature>
<feature type="transmembrane region" description="Helical" evidence="6">
    <location>
        <begin position="324"/>
        <end position="343"/>
    </location>
</feature>
<dbReference type="Proteomes" id="UP001146793">
    <property type="component" value="Unassembled WGS sequence"/>
</dbReference>
<evidence type="ECO:0000256" key="2">
    <source>
        <dbReference type="ARBA" id="ARBA00022448"/>
    </source>
</evidence>
<dbReference type="InterPro" id="IPR020846">
    <property type="entry name" value="MFS_dom"/>
</dbReference>
<dbReference type="PANTHER" id="PTHR23504">
    <property type="entry name" value="MAJOR FACILITATOR SUPERFAMILY DOMAIN-CONTAINING PROTEIN 10"/>
    <property type="match status" value="1"/>
</dbReference>
<feature type="domain" description="Major facilitator superfamily (MFS) profile" evidence="7">
    <location>
        <begin position="19"/>
        <end position="414"/>
    </location>
</feature>
<evidence type="ECO:0000259" key="7">
    <source>
        <dbReference type="PROSITE" id="PS50850"/>
    </source>
</evidence>
<dbReference type="PROSITE" id="PS50850">
    <property type="entry name" value="MFS"/>
    <property type="match status" value="1"/>
</dbReference>
<organism evidence="8 9">
    <name type="scientific">Anaeramoeba flamelloides</name>
    <dbReference type="NCBI Taxonomy" id="1746091"/>
    <lineage>
        <taxon>Eukaryota</taxon>
        <taxon>Metamonada</taxon>
        <taxon>Anaeramoebidae</taxon>
        <taxon>Anaeramoeba</taxon>
    </lineage>
</organism>
<keyword evidence="4 6" id="KW-1133">Transmembrane helix</keyword>
<dbReference type="Gene3D" id="1.20.1250.20">
    <property type="entry name" value="MFS general substrate transporter like domains"/>
    <property type="match status" value="1"/>
</dbReference>
<proteinExistence type="predicted"/>
<sequence length="425" mass="48585">MSVLQSQKQQTKKQTSVRELRLLLLEIFLYWITIGLTTVSFASFFTDDFYEGKNIPAASELFGLCETAFYLLQLLGNPFFGVFSDRFGRKNSILVILLGGSLNWFILSQSKTKIMVIFARMMHGFCDSNSQATASYVSDISSKQDFPKNMGLLQGTGGFGMIVGLILGFILNGVGLSNRNIFFVAATILGFNAFYVYFILPESMKTAKLKRFDWAKANPLGSIKFIYNNKKFRRMFPILYFNIIGGTCGIILLQFYLRYKHKMSEKLIYILLFEAAILQIFAMAVLLRLSIKKKGNKRTLIDGFLAQLGLNICCIIAPKGWMFFFFIPLVYQFVAFTIIQSFFQAVVKENEKGMLFGALSLGSNFAHTCAKFMYPRIFSFSTRNFDFPELPFIISLFFSFVNLYLASKIPEQEYFEKKDDDQDKI</sequence>
<evidence type="ECO:0000313" key="8">
    <source>
        <dbReference type="EMBL" id="KAJ3430904.1"/>
    </source>
</evidence>
<keyword evidence="3 6" id="KW-0812">Transmembrane</keyword>
<evidence type="ECO:0000256" key="6">
    <source>
        <dbReference type="SAM" id="Phobius"/>
    </source>
</evidence>
<accession>A0AAV7YN57</accession>
<evidence type="ECO:0000313" key="9">
    <source>
        <dbReference type="Proteomes" id="UP001146793"/>
    </source>
</evidence>
<feature type="transmembrane region" description="Helical" evidence="6">
    <location>
        <begin position="152"/>
        <end position="175"/>
    </location>
</feature>
<dbReference type="EMBL" id="JANTQA010000048">
    <property type="protein sequence ID" value="KAJ3430904.1"/>
    <property type="molecule type" value="Genomic_DNA"/>
</dbReference>
<reference evidence="8" key="1">
    <citation type="submission" date="2022-08" db="EMBL/GenBank/DDBJ databases">
        <title>Novel sulphate-reducing endosymbionts in the free-living metamonad Anaeramoeba.</title>
        <authorList>
            <person name="Jerlstrom-Hultqvist J."/>
            <person name="Cepicka I."/>
            <person name="Gallot-Lavallee L."/>
            <person name="Salas-Leiva D."/>
            <person name="Curtis B.A."/>
            <person name="Zahonova K."/>
            <person name="Pipaliya S."/>
            <person name="Dacks J."/>
            <person name="Roger A.J."/>
        </authorList>
    </citation>
    <scope>NUCLEOTIDE SEQUENCE</scope>
    <source>
        <strain evidence="8">Busselton2</strain>
    </source>
</reference>
<dbReference type="PANTHER" id="PTHR23504:SF15">
    <property type="entry name" value="MAJOR FACILITATOR SUPERFAMILY (MFS) PROFILE DOMAIN-CONTAINING PROTEIN"/>
    <property type="match status" value="1"/>
</dbReference>
<evidence type="ECO:0000256" key="5">
    <source>
        <dbReference type="ARBA" id="ARBA00023136"/>
    </source>
</evidence>
<feature type="transmembrane region" description="Helical" evidence="6">
    <location>
        <begin position="390"/>
        <end position="407"/>
    </location>
</feature>
<feature type="transmembrane region" description="Helical" evidence="6">
    <location>
        <begin position="238"/>
        <end position="256"/>
    </location>
</feature>
<evidence type="ECO:0000256" key="1">
    <source>
        <dbReference type="ARBA" id="ARBA00004141"/>
    </source>
</evidence>